<keyword evidence="8" id="KW-0862">Zinc</keyword>
<evidence type="ECO:0000256" key="12">
    <source>
        <dbReference type="ARBA" id="ARBA00023136"/>
    </source>
</evidence>
<dbReference type="EMBL" id="LJRR01000419">
    <property type="protein sequence ID" value="KPZ09773.1"/>
    <property type="molecule type" value="Genomic_DNA"/>
</dbReference>
<evidence type="ECO:0000259" key="20">
    <source>
        <dbReference type="Pfam" id="PF07715"/>
    </source>
</evidence>
<dbReference type="InterPro" id="IPR039426">
    <property type="entry name" value="TonB-dep_rcpt-like"/>
</dbReference>
<dbReference type="InterPro" id="IPR000531">
    <property type="entry name" value="Beta-barrel_TonB"/>
</dbReference>
<gene>
    <name evidence="21" type="ORF">ALO40_100240</name>
</gene>
<evidence type="ECO:0000256" key="16">
    <source>
        <dbReference type="ARBA" id="ARBA00072467"/>
    </source>
</evidence>
<evidence type="ECO:0000313" key="21">
    <source>
        <dbReference type="EMBL" id="KPZ09773.1"/>
    </source>
</evidence>
<evidence type="ECO:0000256" key="17">
    <source>
        <dbReference type="PROSITE-ProRule" id="PRU01360"/>
    </source>
</evidence>
<evidence type="ECO:0000256" key="6">
    <source>
        <dbReference type="ARBA" id="ARBA00022692"/>
    </source>
</evidence>
<evidence type="ECO:0000256" key="5">
    <source>
        <dbReference type="ARBA" id="ARBA00022596"/>
    </source>
</evidence>
<dbReference type="PROSITE" id="PS52016">
    <property type="entry name" value="TONB_DEPENDENT_REC_3"/>
    <property type="match status" value="1"/>
</dbReference>
<dbReference type="FunFam" id="2.40.170.20:FF:000005">
    <property type="entry name" value="TonB-dependent siderophore receptor"/>
    <property type="match status" value="1"/>
</dbReference>
<evidence type="ECO:0000256" key="11">
    <source>
        <dbReference type="ARBA" id="ARBA00023112"/>
    </source>
</evidence>
<evidence type="ECO:0000313" key="22">
    <source>
        <dbReference type="Proteomes" id="UP000050317"/>
    </source>
</evidence>
<dbReference type="SUPFAM" id="SSF56935">
    <property type="entry name" value="Porins"/>
    <property type="match status" value="1"/>
</dbReference>
<dbReference type="PANTHER" id="PTHR32552:SF90">
    <property type="entry name" value="METAL-PSEUDOPALINE RECEPTOR CNTO"/>
    <property type="match status" value="1"/>
</dbReference>
<name>A0A0Q0E8M2_9PSED</name>
<keyword evidence="9" id="KW-0406">Ion transport</keyword>
<comment type="subcellular location">
    <subcellularLocation>
        <location evidence="1 17">Cell outer membrane</location>
        <topology evidence="1 17">Multi-pass membrane protein</topology>
    </subcellularLocation>
</comment>
<comment type="caution">
    <text evidence="21">The sequence shown here is derived from an EMBL/GenBank/DDBJ whole genome shotgun (WGS) entry which is preliminary data.</text>
</comment>
<dbReference type="FunFam" id="2.170.130.10:FF:000001">
    <property type="entry name" value="Catecholate siderophore TonB-dependent receptor"/>
    <property type="match status" value="1"/>
</dbReference>
<proteinExistence type="inferred from homology"/>
<evidence type="ECO:0000256" key="4">
    <source>
        <dbReference type="ARBA" id="ARBA00022452"/>
    </source>
</evidence>
<feature type="domain" description="TonB-dependent receptor plug" evidence="20">
    <location>
        <begin position="129"/>
        <end position="228"/>
    </location>
</feature>
<evidence type="ECO:0000256" key="14">
    <source>
        <dbReference type="ARBA" id="ARBA00023237"/>
    </source>
</evidence>
<comment type="function">
    <text evidence="15">Transports the metallophore pseudopaline, which is involved in the acquisition of nickel and zinc, and thus enables bacterial growth inside the host, where metal access is limited. Is probably involved in the import of pseudopaline-metal complexes.</text>
</comment>
<keyword evidence="10 18" id="KW-0798">TonB box</keyword>
<keyword evidence="3 17" id="KW-0813">Transport</keyword>
<accession>A0A0Q0E8M2</accession>
<dbReference type="Proteomes" id="UP000050317">
    <property type="component" value="Unassembled WGS sequence"/>
</dbReference>
<evidence type="ECO:0000259" key="19">
    <source>
        <dbReference type="Pfam" id="PF00593"/>
    </source>
</evidence>
<dbReference type="GO" id="GO:0015891">
    <property type="term" value="P:siderophore transport"/>
    <property type="evidence" value="ECO:0007669"/>
    <property type="project" value="InterPro"/>
</dbReference>
<keyword evidence="14 17" id="KW-0998">Cell outer membrane</keyword>
<dbReference type="NCBIfam" id="TIGR01783">
    <property type="entry name" value="TonB-siderophor"/>
    <property type="match status" value="1"/>
</dbReference>
<dbReference type="Gene3D" id="2.40.170.20">
    <property type="entry name" value="TonB-dependent receptor, beta-barrel domain"/>
    <property type="match status" value="1"/>
</dbReference>
<evidence type="ECO:0000256" key="9">
    <source>
        <dbReference type="ARBA" id="ARBA00023065"/>
    </source>
</evidence>
<dbReference type="GO" id="GO:0015675">
    <property type="term" value="P:nickel cation transport"/>
    <property type="evidence" value="ECO:0007669"/>
    <property type="project" value="UniProtKB-KW"/>
</dbReference>
<dbReference type="CDD" id="cd01347">
    <property type="entry name" value="ligand_gated_channel"/>
    <property type="match status" value="1"/>
</dbReference>
<dbReference type="Gene3D" id="2.170.130.10">
    <property type="entry name" value="TonB-dependent receptor, plug domain"/>
    <property type="match status" value="1"/>
</dbReference>
<dbReference type="InterPro" id="IPR036942">
    <property type="entry name" value="Beta-barrel_TonB_sf"/>
</dbReference>
<evidence type="ECO:0000256" key="15">
    <source>
        <dbReference type="ARBA" id="ARBA00056786"/>
    </source>
</evidence>
<sequence>MWCIAVCLFVPVFAKCDRQRWERYFCDFVSSGNTNLYYSRKNPAGSQEAWFLAKGCTSMRRTLVSLCVIQAISQAAWADQVTAGQPSSDSIELQNIDIQGTASAENAQGPVDGYRATRSASATRTDTSLHETPQSVSVVTRAAVEDIGATRLQDALDYAGGVGRANNFGGQGLTTFTVRGFTTGEFYRNGFPINRGYPNMPDANTIERLEVLRGPATTLYGRGDPGGTFNVVSKQPLAERKVTLGSQLNDQGMKRGTLDASGPLDDEGRFAYRLNVVGEGGDTFRDHVETERYGVAPVLSWQVNDATRITFEGDFMRNNAPLDRGLTRYPAQTRTASRDTFFGEKSVGKLHNDNNMAQLRFDHDLNADWKLGGGVQMLDGSLQGDAIEANGLAADGRTLGRNFNYRKLEWTDRDVQLNLTGHFSAGGFEHTLLTGVEYEDYDYKSIIQRSSGAVSAYPIDIFNPVYGQARPALTRTTTHDKENLKTWAAFVQDQVTLTERLKLVGGVRLERFEHDYDSFLPGTSNWTASDNAVTPRVGLSYDLTDTVAVYANTARSFKPNSGASQLGGGFKPEEGKSYEIGTKWETLEGQLSVDAAIYQIEKRNVLTTDPVDSTFSVAAGEVRSRGLDLNVVGNLTPEWRMMGSYAYVDAEVTKDNTLRSGTRLMNIPEQTFSLLNVYEFQNGALRGLGLGAGGRYVDQRAGRTANVAFSMDSYTVLDLLAFYKVNQNVKLNLDLKNVFNTEYEEGAFGNVYAYPGAPRTVQVGIAYTL</sequence>
<keyword evidence="7" id="KW-0732">Signal</keyword>
<keyword evidence="4 17" id="KW-1134">Transmembrane beta strand</keyword>
<evidence type="ECO:0000256" key="7">
    <source>
        <dbReference type="ARBA" id="ARBA00022729"/>
    </source>
</evidence>
<dbReference type="GO" id="GO:0006829">
    <property type="term" value="P:zinc ion transport"/>
    <property type="evidence" value="ECO:0007669"/>
    <property type="project" value="UniProtKB-KW"/>
</dbReference>
<dbReference type="InterPro" id="IPR010105">
    <property type="entry name" value="TonB_sidphr_rcpt"/>
</dbReference>
<evidence type="ECO:0000256" key="10">
    <source>
        <dbReference type="ARBA" id="ARBA00023077"/>
    </source>
</evidence>
<dbReference type="GO" id="GO:0009279">
    <property type="term" value="C:cell outer membrane"/>
    <property type="evidence" value="ECO:0007669"/>
    <property type="project" value="UniProtKB-SubCell"/>
</dbReference>
<dbReference type="Pfam" id="PF00593">
    <property type="entry name" value="TonB_dep_Rec_b-barrel"/>
    <property type="match status" value="1"/>
</dbReference>
<keyword evidence="6 17" id="KW-0812">Transmembrane</keyword>
<dbReference type="PANTHER" id="PTHR32552">
    <property type="entry name" value="FERRICHROME IRON RECEPTOR-RELATED"/>
    <property type="match status" value="1"/>
</dbReference>
<dbReference type="PATRIC" id="fig|251703.9.peg.3215"/>
<evidence type="ECO:0000256" key="3">
    <source>
        <dbReference type="ARBA" id="ARBA00022448"/>
    </source>
</evidence>
<dbReference type="GO" id="GO:0038023">
    <property type="term" value="F:signaling receptor activity"/>
    <property type="evidence" value="ECO:0007669"/>
    <property type="project" value="InterPro"/>
</dbReference>
<dbReference type="InterPro" id="IPR037066">
    <property type="entry name" value="Plug_dom_sf"/>
</dbReference>
<keyword evidence="13 21" id="KW-0675">Receptor</keyword>
<evidence type="ECO:0000256" key="8">
    <source>
        <dbReference type="ARBA" id="ARBA00022906"/>
    </source>
</evidence>
<feature type="domain" description="TonB-dependent receptor-like beta-barrel" evidence="19">
    <location>
        <begin position="301"/>
        <end position="738"/>
    </location>
</feature>
<evidence type="ECO:0000256" key="2">
    <source>
        <dbReference type="ARBA" id="ARBA00009810"/>
    </source>
</evidence>
<keyword evidence="8" id="KW-0864">Zinc transport</keyword>
<dbReference type="InterPro" id="IPR012910">
    <property type="entry name" value="Plug_dom"/>
</dbReference>
<keyword evidence="11" id="KW-0921">Nickel transport</keyword>
<dbReference type="Pfam" id="PF07715">
    <property type="entry name" value="Plug"/>
    <property type="match status" value="1"/>
</dbReference>
<protein>
    <recommendedName>
        <fullName evidence="16">Metal-pseudopaline receptor CntO</fullName>
    </recommendedName>
</protein>
<evidence type="ECO:0000256" key="18">
    <source>
        <dbReference type="RuleBase" id="RU003357"/>
    </source>
</evidence>
<dbReference type="AlphaFoldDB" id="A0A0Q0E8M2"/>
<evidence type="ECO:0000256" key="1">
    <source>
        <dbReference type="ARBA" id="ARBA00004571"/>
    </source>
</evidence>
<dbReference type="GO" id="GO:0015344">
    <property type="term" value="F:siderophore uptake transmembrane transporter activity"/>
    <property type="evidence" value="ECO:0007669"/>
    <property type="project" value="TreeGrafter"/>
</dbReference>
<organism evidence="21 22">
    <name type="scientific">Pseudomonas syringae pv. viburni</name>
    <dbReference type="NCBI Taxonomy" id="251703"/>
    <lineage>
        <taxon>Bacteria</taxon>
        <taxon>Pseudomonadati</taxon>
        <taxon>Pseudomonadota</taxon>
        <taxon>Gammaproteobacteria</taxon>
        <taxon>Pseudomonadales</taxon>
        <taxon>Pseudomonadaceae</taxon>
        <taxon>Pseudomonas</taxon>
    </lineage>
</organism>
<reference evidence="21 22" key="1">
    <citation type="submission" date="2015-09" db="EMBL/GenBank/DDBJ databases">
        <title>Genome announcement of multiple Pseudomonas syringae strains.</title>
        <authorList>
            <person name="Thakur S."/>
            <person name="Wang P.W."/>
            <person name="Gong Y."/>
            <person name="Weir B.S."/>
            <person name="Guttman D.S."/>
        </authorList>
    </citation>
    <scope>NUCLEOTIDE SEQUENCE [LARGE SCALE GENOMIC DNA]</scope>
    <source>
        <strain evidence="21 22">ICMP3963</strain>
    </source>
</reference>
<comment type="similarity">
    <text evidence="2 17 18">Belongs to the TonB-dependent receptor family.</text>
</comment>
<keyword evidence="12 17" id="KW-0472">Membrane</keyword>
<keyword evidence="5" id="KW-0533">Nickel</keyword>
<evidence type="ECO:0000256" key="13">
    <source>
        <dbReference type="ARBA" id="ARBA00023170"/>
    </source>
</evidence>